<evidence type="ECO:0000313" key="1">
    <source>
        <dbReference type="EMBL" id="AEI40904.1"/>
    </source>
</evidence>
<evidence type="ECO:0000313" key="2">
    <source>
        <dbReference type="Proteomes" id="UP000006620"/>
    </source>
</evidence>
<dbReference type="PATRIC" id="fig|1036673.3.peg.2111"/>
<dbReference type="Proteomes" id="UP000006620">
    <property type="component" value="Chromosome"/>
</dbReference>
<accession>F8F593</accession>
<name>F8F593_PAEMK</name>
<proteinExistence type="predicted"/>
<reference evidence="1 2" key="2">
    <citation type="journal article" date="2013" name="Genome Announc.">
        <title>Genome Sequence of Growth-Improving Paenibacillus mucilaginosus Strain KNP414.</title>
        <authorList>
            <person name="Lu J.J."/>
            <person name="Wang J.F."/>
            <person name="Hu X.F."/>
        </authorList>
    </citation>
    <scope>NUCLEOTIDE SEQUENCE [LARGE SCALE GENOMIC DNA]</scope>
    <source>
        <strain evidence="1 2">KNP414</strain>
    </source>
</reference>
<gene>
    <name evidence="1" type="ordered locus">KNP414_02343</name>
</gene>
<dbReference type="EMBL" id="CP002869">
    <property type="protein sequence ID" value="AEI40904.1"/>
    <property type="molecule type" value="Genomic_DNA"/>
</dbReference>
<dbReference type="HOGENOM" id="CLU_3346725_0_0_9"/>
<sequence length="37" mass="4090">MFLINIVSFILVFHALYPLSYEGESAPRAVIPPSPVT</sequence>
<dbReference type="KEGG" id="pms:KNP414_02343"/>
<reference evidence="2" key="1">
    <citation type="submission" date="2011-06" db="EMBL/GenBank/DDBJ databases">
        <title>Complete genome sequence of Paenibacillus mucilaginosus KNP414.</title>
        <authorList>
            <person name="Wang J."/>
            <person name="Hu S."/>
            <person name="Hu X."/>
            <person name="Zhang B."/>
            <person name="Dong D."/>
            <person name="Zhang S."/>
            <person name="Zhao K."/>
            <person name="Wu D."/>
        </authorList>
    </citation>
    <scope>NUCLEOTIDE SEQUENCE [LARGE SCALE GENOMIC DNA]</scope>
    <source>
        <strain evidence="2">KNP414</strain>
    </source>
</reference>
<dbReference type="AlphaFoldDB" id="F8F593"/>
<organism evidence="1 2">
    <name type="scientific">Paenibacillus mucilaginosus (strain KNP414)</name>
    <dbReference type="NCBI Taxonomy" id="1036673"/>
    <lineage>
        <taxon>Bacteria</taxon>
        <taxon>Bacillati</taxon>
        <taxon>Bacillota</taxon>
        <taxon>Bacilli</taxon>
        <taxon>Bacillales</taxon>
        <taxon>Paenibacillaceae</taxon>
        <taxon>Paenibacillus</taxon>
    </lineage>
</organism>
<protein>
    <submittedName>
        <fullName evidence="1">Uncharacterized protein</fullName>
    </submittedName>
</protein>